<dbReference type="SUPFAM" id="SSF58104">
    <property type="entry name" value="Methyl-accepting chemotaxis protein (MCP) signaling domain"/>
    <property type="match status" value="1"/>
</dbReference>
<evidence type="ECO:0000256" key="2">
    <source>
        <dbReference type="ARBA" id="ARBA00023224"/>
    </source>
</evidence>
<dbReference type="InterPro" id="IPR004089">
    <property type="entry name" value="MCPsignal_dom"/>
</dbReference>
<dbReference type="PANTHER" id="PTHR32089:SF112">
    <property type="entry name" value="LYSOZYME-LIKE PROTEIN-RELATED"/>
    <property type="match status" value="1"/>
</dbReference>
<accession>A0AB32ZXL3</accession>
<dbReference type="SMART" id="SM00283">
    <property type="entry name" value="MA"/>
    <property type="match status" value="1"/>
</dbReference>
<evidence type="ECO:0000313" key="6">
    <source>
        <dbReference type="Proteomes" id="UP000006296"/>
    </source>
</evidence>
<comment type="subcellular location">
    <subcellularLocation>
        <location evidence="1">Membrane</location>
    </subcellularLocation>
</comment>
<evidence type="ECO:0000256" key="1">
    <source>
        <dbReference type="ARBA" id="ARBA00004370"/>
    </source>
</evidence>
<proteinExistence type="predicted"/>
<protein>
    <submittedName>
        <fullName evidence="5">Methyl-accepting chemotaxis sensory transducer</fullName>
    </submittedName>
</protein>
<evidence type="ECO:0000256" key="3">
    <source>
        <dbReference type="PROSITE-ProRule" id="PRU00284"/>
    </source>
</evidence>
<sequence>MLSDAGSTQQLTTNIASAVEEVAVTSREIASSSLATLNASQSLDRLADHSLLANDNIRKSMVVLSDDIRNVQSNAAQMEMKVSEIGNILETINTLSDQTNLLALNAAIEAARAGEHGRGFAVVADEVRKLAQSSRESSDKISTLLVSLKDASVIVVDDINKNVVSIEASMNTTIEGRQTAEKVKEAACELELMANNMSSAAEQQSVTTEVVAKDVVAVEEAARHELHIGQQLSELSDEMQRNNQLLQRTIAGFSVD</sequence>
<organism evidence="5 6">
    <name type="scientific">Alteromonas macleodii (strain English Channel 673)</name>
    <dbReference type="NCBI Taxonomy" id="1004788"/>
    <lineage>
        <taxon>Bacteria</taxon>
        <taxon>Pseudomonadati</taxon>
        <taxon>Pseudomonadota</taxon>
        <taxon>Gammaproteobacteria</taxon>
        <taxon>Alteromonadales</taxon>
        <taxon>Alteromonadaceae</taxon>
        <taxon>Alteromonas/Salinimonas group</taxon>
        <taxon>Alteromonas</taxon>
    </lineage>
</organism>
<evidence type="ECO:0000313" key="5">
    <source>
        <dbReference type="EMBL" id="AFT74044.1"/>
    </source>
</evidence>
<name>A0AB32ZXL3_ALTME</name>
<dbReference type="EMBL" id="CP003844">
    <property type="protein sequence ID" value="AFT74044.1"/>
    <property type="molecule type" value="Genomic_DNA"/>
</dbReference>
<dbReference type="PROSITE" id="PS50111">
    <property type="entry name" value="CHEMOTAXIS_TRANSDUC_2"/>
    <property type="match status" value="1"/>
</dbReference>
<dbReference type="Pfam" id="PF00015">
    <property type="entry name" value="MCPsignal"/>
    <property type="match status" value="1"/>
</dbReference>
<reference evidence="6" key="1">
    <citation type="journal article" date="2012" name="Sci. Rep.">
        <title>Genomes of surface isolates of Alteromonas macleodii: the life of a widespread marine opportunistic copiotroph.</title>
        <authorList>
            <person name="Lopez-Perez M."/>
            <person name="Gonzaga A."/>
            <person name="Martin-Cuadrado A.B."/>
            <person name="Onyshchenko O."/>
            <person name="Ghavidel A."/>
            <person name="Ghai R."/>
            <person name="Rodriguez-Valera F."/>
        </authorList>
    </citation>
    <scope>NUCLEOTIDE SEQUENCE [LARGE SCALE GENOMIC DNA]</scope>
    <source>
        <strain evidence="6">English Channel 673</strain>
    </source>
</reference>
<dbReference type="Proteomes" id="UP000006296">
    <property type="component" value="Chromosome"/>
</dbReference>
<dbReference type="RefSeq" id="WP_014976124.1">
    <property type="nucleotide sequence ID" value="NC_018678.1"/>
</dbReference>
<dbReference type="GO" id="GO:0006935">
    <property type="term" value="P:chemotaxis"/>
    <property type="evidence" value="ECO:0007669"/>
    <property type="project" value="UniProtKB-ARBA"/>
</dbReference>
<keyword evidence="2 3" id="KW-0807">Transducer</keyword>
<dbReference type="GO" id="GO:0007165">
    <property type="term" value="P:signal transduction"/>
    <property type="evidence" value="ECO:0007669"/>
    <property type="project" value="UniProtKB-KW"/>
</dbReference>
<dbReference type="GO" id="GO:0016020">
    <property type="term" value="C:membrane"/>
    <property type="evidence" value="ECO:0007669"/>
    <property type="project" value="UniProtKB-SubCell"/>
</dbReference>
<dbReference type="AlphaFoldDB" id="A0AB32ZXL3"/>
<dbReference type="Gene3D" id="1.10.287.950">
    <property type="entry name" value="Methyl-accepting chemotaxis protein"/>
    <property type="match status" value="1"/>
</dbReference>
<dbReference type="KEGG" id="amg:AMEC673_06745"/>
<gene>
    <name evidence="5" type="ordered locus">AMEC673_06745</name>
</gene>
<feature type="domain" description="Methyl-accepting transducer" evidence="4">
    <location>
        <begin position="1"/>
        <end position="219"/>
    </location>
</feature>
<dbReference type="PANTHER" id="PTHR32089">
    <property type="entry name" value="METHYL-ACCEPTING CHEMOTAXIS PROTEIN MCPB"/>
    <property type="match status" value="1"/>
</dbReference>
<evidence type="ECO:0000259" key="4">
    <source>
        <dbReference type="PROSITE" id="PS50111"/>
    </source>
</evidence>